<dbReference type="Gene3D" id="1.20.930.40">
    <property type="entry name" value="Transferrin receptor-like, dimerisation domain"/>
    <property type="match status" value="1"/>
</dbReference>
<dbReference type="InterPro" id="IPR007365">
    <property type="entry name" value="TFR-like_dimer_dom"/>
</dbReference>
<dbReference type="SUPFAM" id="SSF53187">
    <property type="entry name" value="Zn-dependent exopeptidases"/>
    <property type="match status" value="1"/>
</dbReference>
<dbReference type="InterPro" id="IPR039373">
    <property type="entry name" value="Peptidase_M28B"/>
</dbReference>
<dbReference type="AlphaFoldDB" id="A0A5C3NE32"/>
<evidence type="ECO:0000313" key="6">
    <source>
        <dbReference type="Proteomes" id="UP000305948"/>
    </source>
</evidence>
<dbReference type="STRING" id="5364.A0A5C3NE32"/>
<dbReference type="FunFam" id="3.40.630.10:FF:000101">
    <property type="entry name" value="N-acetylated alpha-linked acidic dipeptidase like 1"/>
    <property type="match status" value="1"/>
</dbReference>
<dbReference type="InterPro" id="IPR036757">
    <property type="entry name" value="TFR-like_dimer_dom_sf"/>
</dbReference>
<dbReference type="PANTHER" id="PTHR10404">
    <property type="entry name" value="N-ACETYLATED-ALPHA-LINKED ACIDIC DIPEPTIDASE"/>
    <property type="match status" value="1"/>
</dbReference>
<dbReference type="Gene3D" id="3.40.630.10">
    <property type="entry name" value="Zn peptidases"/>
    <property type="match status" value="1"/>
</dbReference>
<evidence type="ECO:0000313" key="5">
    <source>
        <dbReference type="EMBL" id="TFK55592.1"/>
    </source>
</evidence>
<dbReference type="InterPro" id="IPR007484">
    <property type="entry name" value="Peptidase_M28"/>
</dbReference>
<accession>A0A5C3NE32</accession>
<dbReference type="Pfam" id="PF04253">
    <property type="entry name" value="TFR_dimer"/>
    <property type="match status" value="1"/>
</dbReference>
<proteinExistence type="inferred from homology"/>
<dbReference type="InterPro" id="IPR046450">
    <property type="entry name" value="PA_dom_sf"/>
</dbReference>
<dbReference type="GO" id="GO:0004180">
    <property type="term" value="F:carboxypeptidase activity"/>
    <property type="evidence" value="ECO:0007669"/>
    <property type="project" value="TreeGrafter"/>
</dbReference>
<reference evidence="5 6" key="1">
    <citation type="journal article" date="2019" name="Nat. Ecol. Evol.">
        <title>Megaphylogeny resolves global patterns of mushroom evolution.</title>
        <authorList>
            <person name="Varga T."/>
            <person name="Krizsan K."/>
            <person name="Foldi C."/>
            <person name="Dima B."/>
            <person name="Sanchez-Garcia M."/>
            <person name="Sanchez-Ramirez S."/>
            <person name="Szollosi G.J."/>
            <person name="Szarkandi J.G."/>
            <person name="Papp V."/>
            <person name="Albert L."/>
            <person name="Andreopoulos W."/>
            <person name="Angelini C."/>
            <person name="Antonin V."/>
            <person name="Barry K.W."/>
            <person name="Bougher N.L."/>
            <person name="Buchanan P."/>
            <person name="Buyck B."/>
            <person name="Bense V."/>
            <person name="Catcheside P."/>
            <person name="Chovatia M."/>
            <person name="Cooper J."/>
            <person name="Damon W."/>
            <person name="Desjardin D."/>
            <person name="Finy P."/>
            <person name="Geml J."/>
            <person name="Haridas S."/>
            <person name="Hughes K."/>
            <person name="Justo A."/>
            <person name="Karasinski D."/>
            <person name="Kautmanova I."/>
            <person name="Kiss B."/>
            <person name="Kocsube S."/>
            <person name="Kotiranta H."/>
            <person name="LaButti K.M."/>
            <person name="Lechner B.E."/>
            <person name="Liimatainen K."/>
            <person name="Lipzen A."/>
            <person name="Lukacs Z."/>
            <person name="Mihaltcheva S."/>
            <person name="Morgado L.N."/>
            <person name="Niskanen T."/>
            <person name="Noordeloos M.E."/>
            <person name="Ohm R.A."/>
            <person name="Ortiz-Santana B."/>
            <person name="Ovrebo C."/>
            <person name="Racz N."/>
            <person name="Riley R."/>
            <person name="Savchenko A."/>
            <person name="Shiryaev A."/>
            <person name="Soop K."/>
            <person name="Spirin V."/>
            <person name="Szebenyi C."/>
            <person name="Tomsovsky M."/>
            <person name="Tulloss R.E."/>
            <person name="Uehling J."/>
            <person name="Grigoriev I.V."/>
            <person name="Vagvolgyi C."/>
            <person name="Papp T."/>
            <person name="Martin F.M."/>
            <person name="Miettinen O."/>
            <person name="Hibbett D.S."/>
            <person name="Nagy L.G."/>
        </authorList>
    </citation>
    <scope>NUCLEOTIDE SEQUENCE [LARGE SCALE GENOMIC DNA]</scope>
    <source>
        <strain evidence="5 6">OMC1185</strain>
    </source>
</reference>
<feature type="domain" description="PA" evidence="2">
    <location>
        <begin position="235"/>
        <end position="316"/>
    </location>
</feature>
<comment type="similarity">
    <text evidence="1">Belongs to the peptidase M28 family. M28B subfamily.</text>
</comment>
<dbReference type="Gene3D" id="3.50.30.30">
    <property type="match status" value="1"/>
</dbReference>
<dbReference type="InterPro" id="IPR003137">
    <property type="entry name" value="PA_domain"/>
</dbReference>
<dbReference type="CDD" id="cd08022">
    <property type="entry name" value="M28_PSMA_like"/>
    <property type="match status" value="1"/>
</dbReference>
<dbReference type="OrthoDB" id="5841748at2759"/>
<dbReference type="Pfam" id="PF04389">
    <property type="entry name" value="Peptidase_M28"/>
    <property type="match status" value="1"/>
</dbReference>
<dbReference type="CDD" id="cd02121">
    <property type="entry name" value="PA_GCPII_like"/>
    <property type="match status" value="1"/>
</dbReference>
<feature type="domain" description="Transferrin receptor-like dimerisation" evidence="3">
    <location>
        <begin position="808"/>
        <end position="894"/>
    </location>
</feature>
<organism evidence="5 6">
    <name type="scientific">Heliocybe sulcata</name>
    <dbReference type="NCBI Taxonomy" id="5364"/>
    <lineage>
        <taxon>Eukaryota</taxon>
        <taxon>Fungi</taxon>
        <taxon>Dikarya</taxon>
        <taxon>Basidiomycota</taxon>
        <taxon>Agaricomycotina</taxon>
        <taxon>Agaricomycetes</taxon>
        <taxon>Gloeophyllales</taxon>
        <taxon>Gloeophyllaceae</taxon>
        <taxon>Heliocybe</taxon>
    </lineage>
</organism>
<dbReference type="EMBL" id="ML213504">
    <property type="protein sequence ID" value="TFK55592.1"/>
    <property type="molecule type" value="Genomic_DNA"/>
</dbReference>
<dbReference type="SUPFAM" id="SSF52025">
    <property type="entry name" value="PA domain"/>
    <property type="match status" value="1"/>
</dbReference>
<dbReference type="SUPFAM" id="SSF47672">
    <property type="entry name" value="Transferrin receptor-like dimerisation domain"/>
    <property type="match status" value="2"/>
</dbReference>
<dbReference type="PANTHER" id="PTHR10404:SF46">
    <property type="entry name" value="VACUOLAR PROTEIN SORTING-ASSOCIATED PROTEIN 70"/>
    <property type="match status" value="1"/>
</dbReference>
<keyword evidence="6" id="KW-1185">Reference proteome</keyword>
<dbReference type="Pfam" id="PF02225">
    <property type="entry name" value="PA"/>
    <property type="match status" value="1"/>
</dbReference>
<protein>
    <submittedName>
        <fullName evidence="5">Zn-dependent exopeptidase</fullName>
    </submittedName>
</protein>
<dbReference type="Proteomes" id="UP000305948">
    <property type="component" value="Unassembled WGS sequence"/>
</dbReference>
<sequence>MAAEKVLSIKQEAEVIPIPVASLRPQRRAPSSWFKSVARVALLTLTICAVHRSWNNYQARKALRSAKFANEVWALDAFAPSRGKTPMFGKEVEEIFLSVPNSASAIAASRQYATKPHIAGSDGDFNTARYFLELLQHEFGITSPSADPVYSAGTHESRNATLSITNLTAPNAWIDVYYPVMNTPLDRKLEIVGDDGHVVWSANVEEVADDTDPEAGQYAEAVPAFHGLSKNGTASGQLVYAHYGRREDYQALVEKGVDLKGKIVLTRYGGIFRGLKVKGAEELGAAGVLIYSDLRDDGTVTAANGYEPYPHGPARNPTSVQRGSVQYLSLYPGDPTTPGYPAYENSTRTEGVNIPKIPSLPISWANAEKLLEEIGDGGKNRTVRLVNHVDDRVIPIWNTMGVIPGHIKDEVVLVGNHRDAWVMGATDPSSGTASAHEMIRGLGVLLRKGWKPLRTIVIASWDAEEYGLIGSTEWGEDFAEWIQEHVVTYLNLDSSVGGSRYRASASPSLAHFSRQTAEEIPHPTIPDKTLWDATKDAGPFFGEHADQEVSAMFSEEEQARARAAGGLGVSPLGSGSDYTVFLQRLGVASGNEGFGSTLSDAVYHYHSIYDSERWQELFCDPGFTKHVAIAKHLGLQTLRLAGSIILPLNTTHYAYELESYLDSVEDLVSSSDLKVNLSPLRMSIRALEKASLELDFEKHRAEHALERAIKKLKKKHAIRRKIRKAICKVRKHLGKPCKHHKKPDEEVCSFEPVAAPAIVGKNGRIVKPRLGRAIGMMREKQAEACREMLHRNRDPAEMPILLVHPSRQLLRAVKRVRAANKKLVAFERGLISEDGIKDREWYKHLGVAPGKWLGYGATTLPALTESITIENNATMAKYEAIRVKELVDGLTQTLLA</sequence>
<evidence type="ECO:0000256" key="1">
    <source>
        <dbReference type="ARBA" id="ARBA00005634"/>
    </source>
</evidence>
<name>A0A5C3NE32_9AGAM</name>
<feature type="domain" description="Peptidase M28" evidence="4">
    <location>
        <begin position="398"/>
        <end position="526"/>
    </location>
</feature>
<gene>
    <name evidence="5" type="ORF">OE88DRAFT_1651962</name>
</gene>
<evidence type="ECO:0000259" key="4">
    <source>
        <dbReference type="Pfam" id="PF04389"/>
    </source>
</evidence>
<evidence type="ECO:0000259" key="2">
    <source>
        <dbReference type="Pfam" id="PF02225"/>
    </source>
</evidence>
<evidence type="ECO:0000259" key="3">
    <source>
        <dbReference type="Pfam" id="PF04253"/>
    </source>
</evidence>